<feature type="transmembrane region" description="Helical" evidence="1">
    <location>
        <begin position="6"/>
        <end position="28"/>
    </location>
</feature>
<evidence type="ECO:0000256" key="1">
    <source>
        <dbReference type="SAM" id="Phobius"/>
    </source>
</evidence>
<reference evidence="2" key="1">
    <citation type="submission" date="2017-04" db="EMBL/GenBank/DDBJ databases">
        <title>First report of Klebsiella oxytoca strain simultaneously producing NDM-1, IMP-4 and KPC-2 carbapenemases.</title>
        <authorList>
            <person name="Wang J."/>
            <person name="Li J."/>
            <person name="Yuan M."/>
            <person name="Jia Y."/>
            <person name="Zhu X."/>
            <person name="Bai L."/>
            <person name="Bai X."/>
            <person name="Fanning S."/>
        </authorList>
    </citation>
    <scope>NUCLEOTIDE SEQUENCE</scope>
    <source>
        <strain evidence="2">PKOX3</strain>
        <plasmid evidence="2">p1</plasmid>
    </source>
</reference>
<geneLocation type="plasmid" evidence="2">
    <name>p1</name>
</geneLocation>
<sequence length="40" mass="4435">MLVNNTVLGGAISFIAVICYLTGEYYLIRKSARKLIAFVL</sequence>
<keyword evidence="1" id="KW-0472">Membrane</keyword>
<protein>
    <submittedName>
        <fullName evidence="2">Uncharacterized protein</fullName>
    </submittedName>
</protein>
<evidence type="ECO:0000313" key="2">
    <source>
        <dbReference type="EMBL" id="ASD48617.1"/>
    </source>
</evidence>
<keyword evidence="1" id="KW-1133">Transmembrane helix</keyword>
<name>A0A1Z3MLH1_KLEOX</name>
<accession>A0A1Z3MLH1</accession>
<dbReference type="AlphaFoldDB" id="A0A1Z3MLH1"/>
<organism evidence="2">
    <name type="scientific">Klebsiella oxytoca</name>
    <dbReference type="NCBI Taxonomy" id="571"/>
    <lineage>
        <taxon>Bacteria</taxon>
        <taxon>Pseudomonadati</taxon>
        <taxon>Pseudomonadota</taxon>
        <taxon>Gammaproteobacteria</taxon>
        <taxon>Enterobacterales</taxon>
        <taxon>Enterobacteriaceae</taxon>
        <taxon>Klebsiella/Raoultella group</taxon>
        <taxon>Klebsiella</taxon>
    </lineage>
</organism>
<dbReference type="EMBL" id="KY913897">
    <property type="protein sequence ID" value="ASD48617.1"/>
    <property type="molecule type" value="Genomic_DNA"/>
</dbReference>
<proteinExistence type="predicted"/>
<keyword evidence="1" id="KW-0812">Transmembrane</keyword>
<keyword evidence="2" id="KW-0614">Plasmid</keyword>